<organism evidence="1 2">
    <name type="scientific">Vespula squamosa</name>
    <name type="common">Southern yellow jacket</name>
    <name type="synonym">Wasp</name>
    <dbReference type="NCBI Taxonomy" id="30214"/>
    <lineage>
        <taxon>Eukaryota</taxon>
        <taxon>Metazoa</taxon>
        <taxon>Ecdysozoa</taxon>
        <taxon>Arthropoda</taxon>
        <taxon>Hexapoda</taxon>
        <taxon>Insecta</taxon>
        <taxon>Pterygota</taxon>
        <taxon>Neoptera</taxon>
        <taxon>Endopterygota</taxon>
        <taxon>Hymenoptera</taxon>
        <taxon>Apocrita</taxon>
        <taxon>Aculeata</taxon>
        <taxon>Vespoidea</taxon>
        <taxon>Vespidae</taxon>
        <taxon>Vespinae</taxon>
        <taxon>Vespula</taxon>
    </lineage>
</organism>
<reference evidence="1 2" key="1">
    <citation type="journal article" date="2024" name="Ann. Entomol. Soc. Am.">
        <title>Genomic analyses of the southern and eastern yellowjacket wasps (Hymenoptera: Vespidae) reveal evolutionary signatures of social life.</title>
        <authorList>
            <person name="Catto M.A."/>
            <person name="Caine P.B."/>
            <person name="Orr S.E."/>
            <person name="Hunt B.G."/>
            <person name="Goodisman M.A.D."/>
        </authorList>
    </citation>
    <scope>NUCLEOTIDE SEQUENCE [LARGE SCALE GENOMIC DNA]</scope>
    <source>
        <strain evidence="1">233</strain>
        <tissue evidence="1">Head and thorax</tissue>
    </source>
</reference>
<name>A0ABD2B321_VESSQ</name>
<gene>
    <name evidence="1" type="ORF">V1478_007334</name>
</gene>
<evidence type="ECO:0000313" key="2">
    <source>
        <dbReference type="Proteomes" id="UP001607302"/>
    </source>
</evidence>
<dbReference type="AlphaFoldDB" id="A0ABD2B321"/>
<protein>
    <submittedName>
        <fullName evidence="1">Uncharacterized protein</fullName>
    </submittedName>
</protein>
<proteinExistence type="predicted"/>
<comment type="caution">
    <text evidence="1">The sequence shown here is derived from an EMBL/GenBank/DDBJ whole genome shotgun (WGS) entry which is preliminary data.</text>
</comment>
<keyword evidence="2" id="KW-1185">Reference proteome</keyword>
<sequence length="72" mass="8475">MSVRSDNPEGDTIKMNKTAFRIGLNLKIEQFPSVFRICNKRRTSMNFEERKQIFELRGESQEFAETSWTISV</sequence>
<accession>A0ABD2B321</accession>
<dbReference type="EMBL" id="JAUDFV010000133">
    <property type="protein sequence ID" value="KAL2727056.1"/>
    <property type="molecule type" value="Genomic_DNA"/>
</dbReference>
<dbReference type="Proteomes" id="UP001607302">
    <property type="component" value="Unassembled WGS sequence"/>
</dbReference>
<evidence type="ECO:0000313" key="1">
    <source>
        <dbReference type="EMBL" id="KAL2727056.1"/>
    </source>
</evidence>